<dbReference type="InterPro" id="IPR002885">
    <property type="entry name" value="PPR_rpt"/>
</dbReference>
<accession>A0A6A6KY48</accession>
<proteinExistence type="inferred from homology"/>
<dbReference type="Gene3D" id="1.25.40.10">
    <property type="entry name" value="Tetratricopeptide repeat domain"/>
    <property type="match status" value="1"/>
</dbReference>
<dbReference type="InterPro" id="IPR011990">
    <property type="entry name" value="TPR-like_helical_dom_sf"/>
</dbReference>
<sequence length="249" mass="28303">MEFEAVIHIDMLNCGFILRSTAILQLSVLVQPFERASGIGAIGKGEQIHAWILKSGFKSSLHSSIDMHFRCGDIEAAFQVCNGMGDRNVMSWTSMVTDFSKHGFAVRALETFHKMLEAGRSGCLKEAMEFINSLPFKADALVLPTFSELVEYMELGYVPNTDFVLHDVEQEQKEQYLFQQGEKIAVAVGFISASKFKPSRVFKNLRVCGDCHTAFKYFFSIVKGRQIVVRDSNRFHHFKDGKFSRNDYW</sequence>
<feature type="repeat" description="PPR" evidence="3">
    <location>
        <begin position="88"/>
        <end position="122"/>
    </location>
</feature>
<reference evidence="5 6" key="1">
    <citation type="journal article" date="2020" name="Mol. Plant">
        <title>The Chromosome-Based Rubber Tree Genome Provides New Insights into Spurge Genome Evolution and Rubber Biosynthesis.</title>
        <authorList>
            <person name="Liu J."/>
            <person name="Shi C."/>
            <person name="Shi C.C."/>
            <person name="Li W."/>
            <person name="Zhang Q.J."/>
            <person name="Zhang Y."/>
            <person name="Li K."/>
            <person name="Lu H.F."/>
            <person name="Shi C."/>
            <person name="Zhu S.T."/>
            <person name="Xiao Z.Y."/>
            <person name="Nan H."/>
            <person name="Yue Y."/>
            <person name="Zhu X.G."/>
            <person name="Wu Y."/>
            <person name="Hong X.N."/>
            <person name="Fan G.Y."/>
            <person name="Tong Y."/>
            <person name="Zhang D."/>
            <person name="Mao C.L."/>
            <person name="Liu Y.L."/>
            <person name="Hao S.J."/>
            <person name="Liu W.Q."/>
            <person name="Lv M.Q."/>
            <person name="Zhang H.B."/>
            <person name="Liu Y."/>
            <person name="Hu-Tang G.R."/>
            <person name="Wang J.P."/>
            <person name="Wang J.H."/>
            <person name="Sun Y.H."/>
            <person name="Ni S.B."/>
            <person name="Chen W.B."/>
            <person name="Zhang X.C."/>
            <person name="Jiao Y.N."/>
            <person name="Eichler E.E."/>
            <person name="Li G.H."/>
            <person name="Liu X."/>
            <person name="Gao L.Z."/>
        </authorList>
    </citation>
    <scope>NUCLEOTIDE SEQUENCE [LARGE SCALE GENOMIC DNA]</scope>
    <source>
        <strain evidence="6">cv. GT1</strain>
        <tissue evidence="5">Leaf</tissue>
    </source>
</reference>
<name>A0A6A6KY48_HEVBR</name>
<gene>
    <name evidence="5" type="ORF">GH714_021607</name>
</gene>
<evidence type="ECO:0000256" key="2">
    <source>
        <dbReference type="ARBA" id="ARBA00022737"/>
    </source>
</evidence>
<evidence type="ECO:0000256" key="3">
    <source>
        <dbReference type="PROSITE-ProRule" id="PRU00708"/>
    </source>
</evidence>
<dbReference type="InterPro" id="IPR032867">
    <property type="entry name" value="DYW_dom"/>
</dbReference>
<keyword evidence="2" id="KW-0677">Repeat</keyword>
<dbReference type="Pfam" id="PF01535">
    <property type="entry name" value="PPR"/>
    <property type="match status" value="1"/>
</dbReference>
<dbReference type="GO" id="GO:0009451">
    <property type="term" value="P:RNA modification"/>
    <property type="evidence" value="ECO:0007669"/>
    <property type="project" value="InterPro"/>
</dbReference>
<dbReference type="PANTHER" id="PTHR47926:SF522">
    <property type="entry name" value="TETRATRICOPEPTIDE REPEAT-LIKE SUPERFAMILY PROTEIN"/>
    <property type="match status" value="1"/>
</dbReference>
<organism evidence="5 6">
    <name type="scientific">Hevea brasiliensis</name>
    <name type="common">Para rubber tree</name>
    <name type="synonym">Siphonia brasiliensis</name>
    <dbReference type="NCBI Taxonomy" id="3981"/>
    <lineage>
        <taxon>Eukaryota</taxon>
        <taxon>Viridiplantae</taxon>
        <taxon>Streptophyta</taxon>
        <taxon>Embryophyta</taxon>
        <taxon>Tracheophyta</taxon>
        <taxon>Spermatophyta</taxon>
        <taxon>Magnoliopsida</taxon>
        <taxon>eudicotyledons</taxon>
        <taxon>Gunneridae</taxon>
        <taxon>Pentapetalae</taxon>
        <taxon>rosids</taxon>
        <taxon>fabids</taxon>
        <taxon>Malpighiales</taxon>
        <taxon>Euphorbiaceae</taxon>
        <taxon>Crotonoideae</taxon>
        <taxon>Micrandreae</taxon>
        <taxon>Hevea</taxon>
    </lineage>
</organism>
<dbReference type="Pfam" id="PF14432">
    <property type="entry name" value="DYW_deaminase"/>
    <property type="match status" value="1"/>
</dbReference>
<evidence type="ECO:0000313" key="6">
    <source>
        <dbReference type="Proteomes" id="UP000467840"/>
    </source>
</evidence>
<protein>
    <recommendedName>
        <fullName evidence="4">DYW domain-containing protein</fullName>
    </recommendedName>
</protein>
<dbReference type="AlphaFoldDB" id="A0A6A6KY48"/>
<dbReference type="GO" id="GO:0008270">
    <property type="term" value="F:zinc ion binding"/>
    <property type="evidence" value="ECO:0007669"/>
    <property type="project" value="InterPro"/>
</dbReference>
<feature type="domain" description="DYW" evidence="4">
    <location>
        <begin position="156"/>
        <end position="249"/>
    </location>
</feature>
<evidence type="ECO:0000313" key="5">
    <source>
        <dbReference type="EMBL" id="KAF2292379.1"/>
    </source>
</evidence>
<feature type="non-terminal residue" evidence="5">
    <location>
        <position position="1"/>
    </location>
</feature>
<evidence type="ECO:0000259" key="4">
    <source>
        <dbReference type="Pfam" id="PF14432"/>
    </source>
</evidence>
<evidence type="ECO:0000256" key="1">
    <source>
        <dbReference type="ARBA" id="ARBA00006643"/>
    </source>
</evidence>
<comment type="similarity">
    <text evidence="1">Belongs to the PPR family. PCMP-H subfamily.</text>
</comment>
<dbReference type="EMBL" id="JAAGAX010000014">
    <property type="protein sequence ID" value="KAF2292379.1"/>
    <property type="molecule type" value="Genomic_DNA"/>
</dbReference>
<dbReference type="PANTHER" id="PTHR47926">
    <property type="entry name" value="PENTATRICOPEPTIDE REPEAT-CONTAINING PROTEIN"/>
    <property type="match status" value="1"/>
</dbReference>
<comment type="caution">
    <text evidence="5">The sequence shown here is derived from an EMBL/GenBank/DDBJ whole genome shotgun (WGS) entry which is preliminary data.</text>
</comment>
<dbReference type="Proteomes" id="UP000467840">
    <property type="component" value="Chromosome 13"/>
</dbReference>
<dbReference type="GO" id="GO:0003723">
    <property type="term" value="F:RNA binding"/>
    <property type="evidence" value="ECO:0007669"/>
    <property type="project" value="InterPro"/>
</dbReference>
<dbReference type="InterPro" id="IPR046960">
    <property type="entry name" value="PPR_At4g14850-like_plant"/>
</dbReference>
<keyword evidence="6" id="KW-1185">Reference proteome</keyword>
<dbReference type="PROSITE" id="PS51375">
    <property type="entry name" value="PPR"/>
    <property type="match status" value="1"/>
</dbReference>